<evidence type="ECO:0000313" key="2">
    <source>
        <dbReference type="Proteomes" id="UP000595053"/>
    </source>
</evidence>
<dbReference type="EMBL" id="CP063213">
    <property type="protein sequence ID" value="QOR46494.1"/>
    <property type="molecule type" value="Genomic_DNA"/>
</dbReference>
<proteinExistence type="predicted"/>
<name>A0A7M1QYG1_9ACTO</name>
<accession>A0A7M1QYG1</accession>
<dbReference type="RefSeq" id="WP_193327605.1">
    <property type="nucleotide sequence ID" value="NZ_CP053291.1"/>
</dbReference>
<protein>
    <submittedName>
        <fullName evidence="1">Uncharacterized protein</fullName>
    </submittedName>
</protein>
<sequence length="171" mass="18945">MTLHFLEPRSLAERHEARSLVREGLMIDIGGIGYIGVDLCRTAADRARVLALRAPGMVFVRETALFIHTGWHTPYLQDGIDTLAKDVLPAVDVMIVGSQRVTSLERTAIDLLIAREDTGIELLCLLVRAGTSVDRIAKRAQKLRIHGIVRVREILRQLPHDLGVVDASPSR</sequence>
<reference evidence="1 2" key="1">
    <citation type="submission" date="2020-10" db="EMBL/GenBank/DDBJ databases">
        <title>Trueperella pecoris sp. nov. isolated from bovine and porcine specimens.</title>
        <authorList>
            <person name="Schoenecker L."/>
            <person name="Schnydrig P."/>
            <person name="Brodard I."/>
            <person name="Thomann A."/>
            <person name="Hemphill A."/>
            <person name="Rodriguez-Campos S."/>
            <person name="Perreten V."/>
            <person name="Jores J."/>
            <person name="Kittl S."/>
        </authorList>
    </citation>
    <scope>NUCLEOTIDE SEQUENCE [LARGE SCALE GENOMIC DNA]</scope>
    <source>
        <strain evidence="1 2">15A0121</strain>
    </source>
</reference>
<gene>
    <name evidence="1" type="ORF">INS88_04710</name>
</gene>
<keyword evidence="2" id="KW-1185">Reference proteome</keyword>
<dbReference type="Proteomes" id="UP000595053">
    <property type="component" value="Chromosome"/>
</dbReference>
<dbReference type="AlphaFoldDB" id="A0A7M1QYG1"/>
<organism evidence="1 2">
    <name type="scientific">Trueperella pecoris</name>
    <dbReference type="NCBI Taxonomy" id="2733571"/>
    <lineage>
        <taxon>Bacteria</taxon>
        <taxon>Bacillati</taxon>
        <taxon>Actinomycetota</taxon>
        <taxon>Actinomycetes</taxon>
        <taxon>Actinomycetales</taxon>
        <taxon>Actinomycetaceae</taxon>
        <taxon>Trueperella</taxon>
    </lineage>
</organism>
<accession>A0A8A5UA08</accession>
<evidence type="ECO:0000313" key="1">
    <source>
        <dbReference type="EMBL" id="QOR46494.1"/>
    </source>
</evidence>